<comment type="caution">
    <text evidence="1">The sequence shown here is derived from an EMBL/GenBank/DDBJ whole genome shotgun (WGS) entry which is preliminary data.</text>
</comment>
<organism evidence="1 2">
    <name type="scientific">Funneliformis geosporum</name>
    <dbReference type="NCBI Taxonomy" id="1117311"/>
    <lineage>
        <taxon>Eukaryota</taxon>
        <taxon>Fungi</taxon>
        <taxon>Fungi incertae sedis</taxon>
        <taxon>Mucoromycota</taxon>
        <taxon>Glomeromycotina</taxon>
        <taxon>Glomeromycetes</taxon>
        <taxon>Glomerales</taxon>
        <taxon>Glomeraceae</taxon>
        <taxon>Funneliformis</taxon>
    </lineage>
</organism>
<evidence type="ECO:0000313" key="2">
    <source>
        <dbReference type="Proteomes" id="UP001153678"/>
    </source>
</evidence>
<dbReference type="Proteomes" id="UP001153678">
    <property type="component" value="Unassembled WGS sequence"/>
</dbReference>
<reference evidence="1" key="1">
    <citation type="submission" date="2022-08" db="EMBL/GenBank/DDBJ databases">
        <authorList>
            <person name="Kallberg Y."/>
            <person name="Tangrot J."/>
            <person name="Rosling A."/>
        </authorList>
    </citation>
    <scope>NUCLEOTIDE SEQUENCE</scope>
    <source>
        <strain evidence="1">Wild A</strain>
    </source>
</reference>
<dbReference type="AlphaFoldDB" id="A0A9W4SKW3"/>
<gene>
    <name evidence="1" type="ORF">FWILDA_LOCUS5441</name>
</gene>
<dbReference type="EMBL" id="CAMKVN010000904">
    <property type="protein sequence ID" value="CAI2172163.1"/>
    <property type="molecule type" value="Genomic_DNA"/>
</dbReference>
<keyword evidence="2" id="KW-1185">Reference proteome</keyword>
<proteinExistence type="predicted"/>
<name>A0A9W4SKW3_9GLOM</name>
<feature type="non-terminal residue" evidence="1">
    <location>
        <position position="60"/>
    </location>
</feature>
<sequence>SLHLRYIPFILSVDHSFSMAMNGISCHLDKVSSRIEDNPSSFPATISSSVKKPNKYFSLE</sequence>
<evidence type="ECO:0000313" key="1">
    <source>
        <dbReference type="EMBL" id="CAI2172163.1"/>
    </source>
</evidence>
<protein>
    <submittedName>
        <fullName evidence="1">19285_t:CDS:1</fullName>
    </submittedName>
</protein>
<accession>A0A9W4SKW3</accession>